<evidence type="ECO:0000313" key="3">
    <source>
        <dbReference type="Proteomes" id="UP001232148"/>
    </source>
</evidence>
<protein>
    <submittedName>
        <fullName evidence="2">Uncharacterized protein</fullName>
    </submittedName>
</protein>
<organism evidence="2 3">
    <name type="scientific">Colletotrichum zoysiae</name>
    <dbReference type="NCBI Taxonomy" id="1216348"/>
    <lineage>
        <taxon>Eukaryota</taxon>
        <taxon>Fungi</taxon>
        <taxon>Dikarya</taxon>
        <taxon>Ascomycota</taxon>
        <taxon>Pezizomycotina</taxon>
        <taxon>Sordariomycetes</taxon>
        <taxon>Hypocreomycetidae</taxon>
        <taxon>Glomerellales</taxon>
        <taxon>Glomerellaceae</taxon>
        <taxon>Colletotrichum</taxon>
        <taxon>Colletotrichum graminicola species complex</taxon>
    </lineage>
</organism>
<comment type="caution">
    <text evidence="2">The sequence shown here is derived from an EMBL/GenBank/DDBJ whole genome shotgun (WGS) entry which is preliminary data.</text>
</comment>
<evidence type="ECO:0000313" key="2">
    <source>
        <dbReference type="EMBL" id="KAK2020479.1"/>
    </source>
</evidence>
<gene>
    <name evidence="2" type="ORF">LX32DRAFT_322529</name>
</gene>
<keyword evidence="3" id="KW-1185">Reference proteome</keyword>
<proteinExistence type="predicted"/>
<feature type="region of interest" description="Disordered" evidence="1">
    <location>
        <begin position="247"/>
        <end position="273"/>
    </location>
</feature>
<name>A0AAD9H2U2_9PEZI</name>
<dbReference type="AlphaFoldDB" id="A0AAD9H2U2"/>
<dbReference type="EMBL" id="MU843237">
    <property type="protein sequence ID" value="KAK2020479.1"/>
    <property type="molecule type" value="Genomic_DNA"/>
</dbReference>
<sequence>MTLTRGFPRQMRRAETGTRVCTDTYASHVHVWVCVCVCVSCESKRERERERWREMEHAPSQPSTFPRSRMRGSGCVSPTCQPCASIIGRHAVRSHADVCVCVCGRSVAMRSLHSLPLFCCCCCLRKTKCQPCSPHSRVCAEPGLGLARLGLAFFRIVTNVCVCMPTRKFHLGACYLRIPCSISSRPSVRPSIHPSIHAGPVRCSVVDSRRLPASNPLPPCPFSSLQGPGSLYSMPLTSARFRGRRTSIGSFRKTKKKPLPRGTADNLTSTGRPVALPLGFDD</sequence>
<accession>A0AAD9H2U2</accession>
<evidence type="ECO:0000256" key="1">
    <source>
        <dbReference type="SAM" id="MobiDB-lite"/>
    </source>
</evidence>
<dbReference type="Proteomes" id="UP001232148">
    <property type="component" value="Unassembled WGS sequence"/>
</dbReference>
<reference evidence="2" key="1">
    <citation type="submission" date="2021-06" db="EMBL/GenBank/DDBJ databases">
        <title>Comparative genomics, transcriptomics and evolutionary studies reveal genomic signatures of adaptation to plant cell wall in hemibiotrophic fungi.</title>
        <authorList>
            <consortium name="DOE Joint Genome Institute"/>
            <person name="Baroncelli R."/>
            <person name="Diaz J.F."/>
            <person name="Benocci T."/>
            <person name="Peng M."/>
            <person name="Battaglia E."/>
            <person name="Haridas S."/>
            <person name="Andreopoulos W."/>
            <person name="Labutti K."/>
            <person name="Pangilinan J."/>
            <person name="Floch G.L."/>
            <person name="Makela M.R."/>
            <person name="Henrissat B."/>
            <person name="Grigoriev I.V."/>
            <person name="Crouch J.A."/>
            <person name="De Vries R.P."/>
            <person name="Sukno S.A."/>
            <person name="Thon M.R."/>
        </authorList>
    </citation>
    <scope>NUCLEOTIDE SEQUENCE</scope>
    <source>
        <strain evidence="2">MAFF235873</strain>
    </source>
</reference>